<comment type="caution">
    <text evidence="13">The sequence shown here is derived from an EMBL/GenBank/DDBJ whole genome shotgun (WGS) entry which is preliminary data.</text>
</comment>
<feature type="transmembrane region" description="Helical" evidence="12">
    <location>
        <begin position="79"/>
        <end position="99"/>
    </location>
</feature>
<feature type="transmembrane region" description="Helical" evidence="12">
    <location>
        <begin position="253"/>
        <end position="273"/>
    </location>
</feature>
<dbReference type="STRING" id="1314790.A0A1Y1YYY7"/>
<dbReference type="AlphaFoldDB" id="A0A1Y1YYY7"/>
<dbReference type="GO" id="GO:0005789">
    <property type="term" value="C:endoplasmic reticulum membrane"/>
    <property type="evidence" value="ECO:0007669"/>
    <property type="project" value="UniProtKB-SubCell"/>
</dbReference>
<keyword evidence="7 10" id="KW-0472">Membrane</keyword>
<feature type="transmembrane region" description="Helical" evidence="12">
    <location>
        <begin position="137"/>
        <end position="154"/>
    </location>
</feature>
<keyword evidence="14" id="KW-1185">Reference proteome</keyword>
<dbReference type="EMBL" id="MCFE01000050">
    <property type="protein sequence ID" value="ORY03084.1"/>
    <property type="molecule type" value="Genomic_DNA"/>
</dbReference>
<evidence type="ECO:0000256" key="6">
    <source>
        <dbReference type="ARBA" id="ARBA00022989"/>
    </source>
</evidence>
<gene>
    <name evidence="13" type="ORF">K493DRAFT_346330</name>
</gene>
<feature type="active site" evidence="11">
    <location>
        <position position="386"/>
    </location>
</feature>
<evidence type="ECO:0000256" key="1">
    <source>
        <dbReference type="ARBA" id="ARBA00004477"/>
    </source>
</evidence>
<evidence type="ECO:0000256" key="10">
    <source>
        <dbReference type="PIRNR" id="PIRNR000439"/>
    </source>
</evidence>
<feature type="transmembrane region" description="Helical" evidence="12">
    <location>
        <begin position="293"/>
        <end position="312"/>
    </location>
</feature>
<sequence length="457" mass="53511">MKAKDSPKKITSHQFAFQERPSLFDVPTMVKEGNPFRGFYILFWITMGVFLIQTFTNNLKLTGHITGSYLFSILSKDLGSLFLSDMAMIAATFVSLAIQKVIVHKWMHREYAGMIIQHVYQTSYLAFAISWALWKDWPWIQCTFFVLHALVNLMKIHSYISYNGELSVQHEQLEALLQEEQSLIKAQKKEDRGVDQDAISELRDQIDHLRASLTKGSVQYPANVTVKNFWDYLLFPTLVYELEYPRTKSIRPWYIFEKCLALVGTFTLLYVLVEHQIIPVLNDSVNTSVILTVLQLIFPFMLAFLFVFYIMFECVCNGFAEISRFADRSFYDDWWNSTTFDDYARKWNRPVHLFLLRHVYLNSIQTYKLSKKSATYLTFLLSSCVHELVMVVITRRFRPYLFFLQMFQLPLIWMARQPIVRRYPSVGIALFWMGILSGIPLLAVLYCRQLMIEANSA</sequence>
<keyword evidence="3 10" id="KW-0808">Transferase</keyword>
<reference evidence="13 14" key="1">
    <citation type="submission" date="2016-07" db="EMBL/GenBank/DDBJ databases">
        <title>Pervasive Adenine N6-methylation of Active Genes in Fungi.</title>
        <authorList>
            <consortium name="DOE Joint Genome Institute"/>
            <person name="Mondo S.J."/>
            <person name="Dannebaum R.O."/>
            <person name="Kuo R.C."/>
            <person name="Labutti K."/>
            <person name="Haridas S."/>
            <person name="Kuo A."/>
            <person name="Salamov A."/>
            <person name="Ahrendt S.R."/>
            <person name="Lipzen A."/>
            <person name="Sullivan W."/>
            <person name="Andreopoulos W.B."/>
            <person name="Clum A."/>
            <person name="Lindquist E."/>
            <person name="Daum C."/>
            <person name="Ramamoorthy G.K."/>
            <person name="Gryganskyi A."/>
            <person name="Culley D."/>
            <person name="Magnuson J.K."/>
            <person name="James T.Y."/>
            <person name="O'Malley M.A."/>
            <person name="Stajich J.E."/>
            <person name="Spatafora J.W."/>
            <person name="Visel A."/>
            <person name="Grigoriev I.V."/>
        </authorList>
    </citation>
    <scope>NUCLEOTIDE SEQUENCE [LARGE SCALE GENOMIC DNA]</scope>
    <source>
        <strain evidence="13 14">CBS 931.73</strain>
    </source>
</reference>
<keyword evidence="5 10" id="KW-0256">Endoplasmic reticulum</keyword>
<dbReference type="PIRSF" id="PIRSF000439">
    <property type="entry name" value="Oat_ACAT_DAG_ARE"/>
    <property type="match status" value="1"/>
</dbReference>
<protein>
    <recommendedName>
        <fullName evidence="10">O-acyltransferase</fullName>
    </recommendedName>
</protein>
<feature type="transmembrane region" description="Helical" evidence="12">
    <location>
        <begin position="111"/>
        <end position="131"/>
    </location>
</feature>
<comment type="function">
    <text evidence="9">Sterol O-acyltransferase that catalyzes the formation of stery esters.</text>
</comment>
<evidence type="ECO:0000256" key="8">
    <source>
        <dbReference type="ARBA" id="ARBA00023315"/>
    </source>
</evidence>
<dbReference type="Proteomes" id="UP000193498">
    <property type="component" value="Unassembled WGS sequence"/>
</dbReference>
<dbReference type="PANTHER" id="PTHR10408:SF9">
    <property type="entry name" value="STEROL O-ACYLTRANSFERASE 2-RELATED"/>
    <property type="match status" value="1"/>
</dbReference>
<dbReference type="PANTHER" id="PTHR10408">
    <property type="entry name" value="STEROL O-ACYLTRANSFERASE"/>
    <property type="match status" value="1"/>
</dbReference>
<evidence type="ECO:0000256" key="2">
    <source>
        <dbReference type="ARBA" id="ARBA00009010"/>
    </source>
</evidence>
<accession>A0A1Y1YYY7</accession>
<evidence type="ECO:0000256" key="9">
    <source>
        <dbReference type="ARBA" id="ARBA00023568"/>
    </source>
</evidence>
<feature type="transmembrane region" description="Helical" evidence="12">
    <location>
        <begin position="39"/>
        <end position="59"/>
    </location>
</feature>
<evidence type="ECO:0000313" key="14">
    <source>
        <dbReference type="Proteomes" id="UP000193498"/>
    </source>
</evidence>
<evidence type="ECO:0000256" key="3">
    <source>
        <dbReference type="ARBA" id="ARBA00022679"/>
    </source>
</evidence>
<dbReference type="Pfam" id="PF03062">
    <property type="entry name" value="MBOAT"/>
    <property type="match status" value="1"/>
</dbReference>
<evidence type="ECO:0000313" key="13">
    <source>
        <dbReference type="EMBL" id="ORY03084.1"/>
    </source>
</evidence>
<feature type="transmembrane region" description="Helical" evidence="12">
    <location>
        <begin position="427"/>
        <end position="446"/>
    </location>
</feature>
<dbReference type="InterPro" id="IPR014371">
    <property type="entry name" value="Oat_ACAT_DAG_ARE"/>
</dbReference>
<feature type="transmembrane region" description="Helical" evidence="12">
    <location>
        <begin position="374"/>
        <end position="393"/>
    </location>
</feature>
<dbReference type="InParanoid" id="A0A1Y1YYY7"/>
<dbReference type="FunCoup" id="A0A1Y1YYY7">
    <property type="interactions" value="224"/>
</dbReference>
<keyword evidence="4 12" id="KW-0812">Transmembrane</keyword>
<comment type="subcellular location">
    <subcellularLocation>
        <location evidence="1 10">Endoplasmic reticulum membrane</location>
        <topology evidence="1 10">Multi-pass membrane protein</topology>
    </subcellularLocation>
</comment>
<organism evidence="13 14">
    <name type="scientific">Basidiobolus meristosporus CBS 931.73</name>
    <dbReference type="NCBI Taxonomy" id="1314790"/>
    <lineage>
        <taxon>Eukaryota</taxon>
        <taxon>Fungi</taxon>
        <taxon>Fungi incertae sedis</taxon>
        <taxon>Zoopagomycota</taxon>
        <taxon>Entomophthoromycotina</taxon>
        <taxon>Basidiobolomycetes</taxon>
        <taxon>Basidiobolales</taxon>
        <taxon>Basidiobolaceae</taxon>
        <taxon>Basidiobolus</taxon>
    </lineage>
</organism>
<dbReference type="GO" id="GO:0034737">
    <property type="term" value="F:ergosterol O-acyltransferase activity"/>
    <property type="evidence" value="ECO:0007669"/>
    <property type="project" value="TreeGrafter"/>
</dbReference>
<keyword evidence="6 12" id="KW-1133">Transmembrane helix</keyword>
<dbReference type="OrthoDB" id="10039049at2759"/>
<evidence type="ECO:0000256" key="11">
    <source>
        <dbReference type="PIRSR" id="PIRSR000439-1"/>
    </source>
</evidence>
<comment type="similarity">
    <text evidence="2 10">Belongs to the membrane-bound acyltransferase family. Sterol o-acyltransferase subfamily.</text>
</comment>
<proteinExistence type="inferred from homology"/>
<dbReference type="InterPro" id="IPR004299">
    <property type="entry name" value="MBOAT_fam"/>
</dbReference>
<evidence type="ECO:0000256" key="5">
    <source>
        <dbReference type="ARBA" id="ARBA00022824"/>
    </source>
</evidence>
<dbReference type="GO" id="GO:0008204">
    <property type="term" value="P:ergosterol metabolic process"/>
    <property type="evidence" value="ECO:0007669"/>
    <property type="project" value="TreeGrafter"/>
</dbReference>
<evidence type="ECO:0000256" key="7">
    <source>
        <dbReference type="ARBA" id="ARBA00023136"/>
    </source>
</evidence>
<evidence type="ECO:0000256" key="12">
    <source>
        <dbReference type="SAM" id="Phobius"/>
    </source>
</evidence>
<evidence type="ECO:0000256" key="4">
    <source>
        <dbReference type="ARBA" id="ARBA00022692"/>
    </source>
</evidence>
<name>A0A1Y1YYY7_9FUNG</name>
<keyword evidence="8 10" id="KW-0012">Acyltransferase</keyword>